<evidence type="ECO:0000256" key="5">
    <source>
        <dbReference type="ARBA" id="ARBA00022833"/>
    </source>
</evidence>
<dbReference type="AlphaFoldDB" id="A0A0K2U294"/>
<dbReference type="PANTHER" id="PTHR46600">
    <property type="entry name" value="THAP DOMAIN-CONTAINING"/>
    <property type="match status" value="1"/>
</dbReference>
<reference evidence="14" key="1">
    <citation type="submission" date="2014-05" db="EMBL/GenBank/DDBJ databases">
        <authorList>
            <person name="Chronopoulou M."/>
        </authorList>
    </citation>
    <scope>NUCLEOTIDE SEQUENCE</scope>
    <source>
        <tissue evidence="14">Whole organism</tissue>
    </source>
</reference>
<dbReference type="PROSITE" id="PS50950">
    <property type="entry name" value="ZF_THAP"/>
    <property type="match status" value="1"/>
</dbReference>
<dbReference type="SUPFAM" id="SSF57716">
    <property type="entry name" value="Glucocorticoid receptor-like (DNA-binding domain)"/>
    <property type="match status" value="1"/>
</dbReference>
<evidence type="ECO:0000256" key="12">
    <source>
        <dbReference type="PROSITE-ProRule" id="PRU00309"/>
    </source>
</evidence>
<organism evidence="14">
    <name type="scientific">Lepeophtheirus salmonis</name>
    <name type="common">Salmon louse</name>
    <name type="synonym">Caligus salmonis</name>
    <dbReference type="NCBI Taxonomy" id="72036"/>
    <lineage>
        <taxon>Eukaryota</taxon>
        <taxon>Metazoa</taxon>
        <taxon>Ecdysozoa</taxon>
        <taxon>Arthropoda</taxon>
        <taxon>Crustacea</taxon>
        <taxon>Multicrustacea</taxon>
        <taxon>Hexanauplia</taxon>
        <taxon>Copepoda</taxon>
        <taxon>Siphonostomatoida</taxon>
        <taxon>Caligidae</taxon>
        <taxon>Lepeophtheirus</taxon>
    </lineage>
</organism>
<dbReference type="GO" id="GO:0005654">
    <property type="term" value="C:nucleoplasm"/>
    <property type="evidence" value="ECO:0007669"/>
    <property type="project" value="UniProtKB-SubCell"/>
</dbReference>
<keyword evidence="8 12" id="KW-0238">DNA-binding</keyword>
<dbReference type="InterPro" id="IPR021896">
    <property type="entry name" value="THAP9-like_HTH"/>
</dbReference>
<dbReference type="Gene3D" id="6.20.210.20">
    <property type="entry name" value="THAP domain"/>
    <property type="match status" value="1"/>
</dbReference>
<evidence type="ECO:0000256" key="1">
    <source>
        <dbReference type="ARBA" id="ARBA00004642"/>
    </source>
</evidence>
<evidence type="ECO:0000256" key="10">
    <source>
        <dbReference type="ARBA" id="ARBA00023242"/>
    </source>
</evidence>
<keyword evidence="11" id="KW-0131">Cell cycle</keyword>
<feature type="domain" description="THAP-type" evidence="13">
    <location>
        <begin position="1"/>
        <end position="81"/>
    </location>
</feature>
<evidence type="ECO:0000313" key="14">
    <source>
        <dbReference type="EMBL" id="CDW32042.1"/>
    </source>
</evidence>
<keyword evidence="7" id="KW-0175">Coiled coil</keyword>
<dbReference type="PANTHER" id="PTHR46600:SF1">
    <property type="entry name" value="THAP DOMAIN-CONTAINING PROTEIN 1"/>
    <property type="match status" value="1"/>
</dbReference>
<evidence type="ECO:0000256" key="6">
    <source>
        <dbReference type="ARBA" id="ARBA00023015"/>
    </source>
</evidence>
<evidence type="ECO:0000256" key="3">
    <source>
        <dbReference type="ARBA" id="ARBA00022723"/>
    </source>
</evidence>
<dbReference type="InterPro" id="IPR006612">
    <property type="entry name" value="THAP_Znf"/>
</dbReference>
<keyword evidence="3" id="KW-0479">Metal-binding</keyword>
<dbReference type="InterPro" id="IPR026516">
    <property type="entry name" value="THAP1/10"/>
</dbReference>
<evidence type="ECO:0000256" key="11">
    <source>
        <dbReference type="ARBA" id="ARBA00023306"/>
    </source>
</evidence>
<keyword evidence="10" id="KW-0539">Nucleus</keyword>
<keyword evidence="9" id="KW-0804">Transcription</keyword>
<protein>
    <submittedName>
        <fullName evidence="14">THAP domaincontaining protein 9like [Acyrthosiphon pisum]</fullName>
    </submittedName>
</protein>
<name>A0A0K2U294_LEPSM</name>
<evidence type="ECO:0000256" key="8">
    <source>
        <dbReference type="ARBA" id="ARBA00023125"/>
    </source>
</evidence>
<dbReference type="EMBL" id="HACA01014681">
    <property type="protein sequence ID" value="CDW32042.1"/>
    <property type="molecule type" value="Transcribed_RNA"/>
</dbReference>
<dbReference type="InterPro" id="IPR038441">
    <property type="entry name" value="THAP_Znf_sf"/>
</dbReference>
<keyword evidence="5" id="KW-0862">Zinc</keyword>
<accession>A0A0K2U294</accession>
<evidence type="ECO:0000256" key="2">
    <source>
        <dbReference type="ARBA" id="ARBA00006177"/>
    </source>
</evidence>
<proteinExistence type="inferred from homology"/>
<keyword evidence="4 12" id="KW-0863">Zinc-finger</keyword>
<comment type="subcellular location">
    <subcellularLocation>
        <location evidence="1">Nucleus</location>
        <location evidence="1">Nucleoplasm</location>
    </subcellularLocation>
</comment>
<dbReference type="GO" id="GO:0008270">
    <property type="term" value="F:zinc ion binding"/>
    <property type="evidence" value="ECO:0007669"/>
    <property type="project" value="UniProtKB-KW"/>
</dbReference>
<dbReference type="OrthoDB" id="5988927at2759"/>
<evidence type="ECO:0000256" key="7">
    <source>
        <dbReference type="ARBA" id="ARBA00023054"/>
    </source>
</evidence>
<sequence>MTHSCAAFGCKNNSKSTGRDITFHRIPNNPKIQSNWRFAIRWKKWKLNSHRRICSDHFYKEDFITNPQRRILKEGVVPFKCSTQTLSRKTPIDIQTQENIIQVDQMQEEPSSRVNIPSTSSISYLPDIKKRKTHNDHNYTYPNDIDAIKEKCNFLRDSLQNKIVKEISLKTKVKRSKSSNSNLMQLLDNHLHDNILRKETPYHLDKYKGVQLTLVKDLISKKSRTSTFSDEVMEFSQTLNFYSPKAYEFVRKTFSLPSQSTLKKQMPSVHCLPDANHNQF</sequence>
<evidence type="ECO:0000256" key="9">
    <source>
        <dbReference type="ARBA" id="ARBA00023163"/>
    </source>
</evidence>
<dbReference type="GO" id="GO:0043565">
    <property type="term" value="F:sequence-specific DNA binding"/>
    <property type="evidence" value="ECO:0007669"/>
    <property type="project" value="InterPro"/>
</dbReference>
<evidence type="ECO:0000256" key="4">
    <source>
        <dbReference type="ARBA" id="ARBA00022771"/>
    </source>
</evidence>
<dbReference type="SMART" id="SM00980">
    <property type="entry name" value="THAP"/>
    <property type="match status" value="1"/>
</dbReference>
<dbReference type="Pfam" id="PF12017">
    <property type="entry name" value="Tnp_P_element"/>
    <property type="match status" value="1"/>
</dbReference>
<evidence type="ECO:0000259" key="13">
    <source>
        <dbReference type="PROSITE" id="PS50950"/>
    </source>
</evidence>
<dbReference type="Pfam" id="PF05485">
    <property type="entry name" value="THAP"/>
    <property type="match status" value="1"/>
</dbReference>
<comment type="similarity">
    <text evidence="2">Belongs to the THAP1 family.</text>
</comment>
<keyword evidence="6" id="KW-0805">Transcription regulation</keyword>